<proteinExistence type="predicted"/>
<gene>
    <name evidence="1" type="ORF">D7D52_23560</name>
</gene>
<keyword evidence="2" id="KW-1185">Reference proteome</keyword>
<name>A0A386ZFP9_9NOCA</name>
<evidence type="ECO:0000313" key="1">
    <source>
        <dbReference type="EMBL" id="AYF76310.1"/>
    </source>
</evidence>
<organism evidence="1 2">
    <name type="scientific">Nocardia yunnanensis</name>
    <dbReference type="NCBI Taxonomy" id="2382165"/>
    <lineage>
        <taxon>Bacteria</taxon>
        <taxon>Bacillati</taxon>
        <taxon>Actinomycetota</taxon>
        <taxon>Actinomycetes</taxon>
        <taxon>Mycobacteriales</taxon>
        <taxon>Nocardiaceae</taxon>
        <taxon>Nocardia</taxon>
    </lineage>
</organism>
<accession>A0A386ZFP9</accession>
<reference evidence="1 2" key="1">
    <citation type="submission" date="2018-09" db="EMBL/GenBank/DDBJ databases">
        <title>Nocardia yunnanensis sp. nov., an actinomycete isolated from a soil sample.</title>
        <authorList>
            <person name="Zhang J."/>
        </authorList>
    </citation>
    <scope>NUCLEOTIDE SEQUENCE [LARGE SCALE GENOMIC DNA]</scope>
    <source>
        <strain evidence="1 2">CFHS0054</strain>
    </source>
</reference>
<dbReference type="Proteomes" id="UP000267164">
    <property type="component" value="Chromosome"/>
</dbReference>
<sequence>MRERTAIIVTDAGFAITRLCAYGIVHSDQPGARTDTAVRSIQDLARRSGRELRAIVVVRPGSDLSLLLAGLPSNGIGAVFVPSVIAMTGWLDVAREIADVWTAVPPGYWPRRDNGGPAAFIPVSGATS</sequence>
<dbReference type="OrthoDB" id="4555805at2"/>
<protein>
    <submittedName>
        <fullName evidence="1">Uncharacterized protein</fullName>
    </submittedName>
</protein>
<dbReference type="EMBL" id="CP032568">
    <property type="protein sequence ID" value="AYF76310.1"/>
    <property type="molecule type" value="Genomic_DNA"/>
</dbReference>
<evidence type="ECO:0000313" key="2">
    <source>
        <dbReference type="Proteomes" id="UP000267164"/>
    </source>
</evidence>
<dbReference type="RefSeq" id="WP_120739702.1">
    <property type="nucleotide sequence ID" value="NZ_CP032568.1"/>
</dbReference>
<dbReference type="KEGG" id="nyu:D7D52_23560"/>
<dbReference type="AlphaFoldDB" id="A0A386ZFP9"/>